<organism evidence="4 5">
    <name type="scientific">Sphaerisporangium flaviroseum</name>
    <dbReference type="NCBI Taxonomy" id="509199"/>
    <lineage>
        <taxon>Bacteria</taxon>
        <taxon>Bacillati</taxon>
        <taxon>Actinomycetota</taxon>
        <taxon>Actinomycetes</taxon>
        <taxon>Streptosporangiales</taxon>
        <taxon>Streptosporangiaceae</taxon>
        <taxon>Sphaerisporangium</taxon>
    </lineage>
</organism>
<dbReference type="InterPro" id="IPR001387">
    <property type="entry name" value="Cro/C1-type_HTH"/>
</dbReference>
<dbReference type="Proteomes" id="UP001500888">
    <property type="component" value="Unassembled WGS sequence"/>
</dbReference>
<dbReference type="PROSITE" id="PS50943">
    <property type="entry name" value="HTH_CROC1"/>
    <property type="match status" value="1"/>
</dbReference>
<gene>
    <name evidence="4" type="ORF">GCM10022226_07530</name>
</gene>
<comment type="similarity">
    <text evidence="1">Belongs to the short-chain fatty acyl-CoA assimilation regulator (ScfR) family.</text>
</comment>
<evidence type="ECO:0000313" key="5">
    <source>
        <dbReference type="Proteomes" id="UP001500888"/>
    </source>
</evidence>
<dbReference type="EMBL" id="BAAAZR010000001">
    <property type="protein sequence ID" value="GAA3791044.1"/>
    <property type="molecule type" value="Genomic_DNA"/>
</dbReference>
<dbReference type="SUPFAM" id="SSF47413">
    <property type="entry name" value="lambda repressor-like DNA-binding domains"/>
    <property type="match status" value="1"/>
</dbReference>
<evidence type="ECO:0000313" key="4">
    <source>
        <dbReference type="EMBL" id="GAA3791044.1"/>
    </source>
</evidence>
<dbReference type="Pfam" id="PF06114">
    <property type="entry name" value="Peptidase_M78"/>
    <property type="match status" value="1"/>
</dbReference>
<evidence type="ECO:0000256" key="2">
    <source>
        <dbReference type="SAM" id="MobiDB-lite"/>
    </source>
</evidence>
<dbReference type="RefSeq" id="WP_344934165.1">
    <property type="nucleotide sequence ID" value="NZ_BAAAZR010000001.1"/>
</dbReference>
<name>A0ABP7HCP4_9ACTN</name>
<dbReference type="PANTHER" id="PTHR43236">
    <property type="entry name" value="ANTITOXIN HIGA1"/>
    <property type="match status" value="1"/>
</dbReference>
<feature type="region of interest" description="Disordered" evidence="2">
    <location>
        <begin position="1"/>
        <end position="51"/>
    </location>
</feature>
<dbReference type="CDD" id="cd00093">
    <property type="entry name" value="HTH_XRE"/>
    <property type="match status" value="1"/>
</dbReference>
<dbReference type="Gene3D" id="1.10.260.40">
    <property type="entry name" value="lambda repressor-like DNA-binding domains"/>
    <property type="match status" value="1"/>
</dbReference>
<dbReference type="PANTHER" id="PTHR43236:SF1">
    <property type="entry name" value="BLL7220 PROTEIN"/>
    <property type="match status" value="1"/>
</dbReference>
<keyword evidence="5" id="KW-1185">Reference proteome</keyword>
<dbReference type="InterPro" id="IPR010359">
    <property type="entry name" value="IrrE_HExxH"/>
</dbReference>
<accession>A0ABP7HCP4</accession>
<reference evidence="5" key="1">
    <citation type="journal article" date="2019" name="Int. J. Syst. Evol. Microbiol.">
        <title>The Global Catalogue of Microorganisms (GCM) 10K type strain sequencing project: providing services to taxonomists for standard genome sequencing and annotation.</title>
        <authorList>
            <consortium name="The Broad Institute Genomics Platform"/>
            <consortium name="The Broad Institute Genome Sequencing Center for Infectious Disease"/>
            <person name="Wu L."/>
            <person name="Ma J."/>
        </authorList>
    </citation>
    <scope>NUCLEOTIDE SEQUENCE [LARGE SCALE GENOMIC DNA]</scope>
    <source>
        <strain evidence="5">JCM 16908</strain>
    </source>
</reference>
<comment type="caution">
    <text evidence="4">The sequence shown here is derived from an EMBL/GenBank/DDBJ whole genome shotgun (WGS) entry which is preliminary data.</text>
</comment>
<dbReference type="InterPro" id="IPR052345">
    <property type="entry name" value="Rad_response_metalloprotease"/>
</dbReference>
<feature type="domain" description="HTH cro/C1-type" evidence="3">
    <location>
        <begin position="61"/>
        <end position="115"/>
    </location>
</feature>
<dbReference type="InterPro" id="IPR010982">
    <property type="entry name" value="Lambda_DNA-bd_dom_sf"/>
</dbReference>
<feature type="compositionally biased region" description="Basic and acidic residues" evidence="2">
    <location>
        <begin position="1"/>
        <end position="31"/>
    </location>
</feature>
<dbReference type="Gene3D" id="1.10.10.2910">
    <property type="match status" value="1"/>
</dbReference>
<evidence type="ECO:0000256" key="1">
    <source>
        <dbReference type="ARBA" id="ARBA00007227"/>
    </source>
</evidence>
<dbReference type="SMART" id="SM00530">
    <property type="entry name" value="HTH_XRE"/>
    <property type="match status" value="1"/>
</dbReference>
<proteinExistence type="inferred from homology"/>
<protein>
    <submittedName>
        <fullName evidence="4">XRE family transcriptional regulator</fullName>
    </submittedName>
</protein>
<dbReference type="Pfam" id="PF01381">
    <property type="entry name" value="HTH_3"/>
    <property type="match status" value="1"/>
</dbReference>
<evidence type="ECO:0000259" key="3">
    <source>
        <dbReference type="PROSITE" id="PS50943"/>
    </source>
</evidence>
<sequence length="420" mass="46164">MSDGRNDRGRVHRVPDGHRGRVPGGRERDGGQGRLFDSSGATGRGRPSPQAVADAFDQARLTQARRLAGMTKKDLAERVGVTPAAVGQYEAGMTHPRPDLVPRLADALGVPVTFFLSGRPHAKLDGSMAHFRSLRSTRVHQRVKAVAFVEQVWELTHALEKRVRLPHVDLPGFSGGEVHSGVELPRDPAAAARELRRHWRLGTGPISHLVRHMEAHGIVVVLPPPDEDATTVDAFSTSQLPRPIVVVTANRFDDIHRYRFTAAHELGHLVLHGDTAAGDVQQEREADSFAAEFLTPRDSILPELPRRLDLRRLVELKHAWGVSVDSLLYRCREVGLLSDSSAGRAYQRLDALRDQPGFAGEPITGYPGEHPVLLRQAFDLAVAETGLTMATLAAQLAWPLTRVRELLGIPDTRPELRIVP</sequence>